<proteinExistence type="predicted"/>
<evidence type="ECO:0008006" key="3">
    <source>
        <dbReference type="Google" id="ProtNLM"/>
    </source>
</evidence>
<name>A0A7H9HS06_9SACH</name>
<dbReference type="InterPro" id="IPR022036">
    <property type="entry name" value="DUF3605"/>
</dbReference>
<dbReference type="GO" id="GO:0005737">
    <property type="term" value="C:cytoplasm"/>
    <property type="evidence" value="ECO:0007669"/>
    <property type="project" value="TreeGrafter"/>
</dbReference>
<organism evidence="1 2">
    <name type="scientific">Torulaspora globosa</name>
    <dbReference type="NCBI Taxonomy" id="48254"/>
    <lineage>
        <taxon>Eukaryota</taxon>
        <taxon>Fungi</taxon>
        <taxon>Dikarya</taxon>
        <taxon>Ascomycota</taxon>
        <taxon>Saccharomycotina</taxon>
        <taxon>Saccharomycetes</taxon>
        <taxon>Saccharomycetales</taxon>
        <taxon>Saccharomycetaceae</taxon>
        <taxon>Torulaspora</taxon>
    </lineage>
</organism>
<sequence length="201" mass="24014">MDWDKIKQLISEGRLDQLQRDERCSRLYREHRESLEVDLATYVFKKLEWSSEKVCYLNNEIYSTREQKIRASFSSRKLYKVTRNDFPYDFEPTVHHLVVWSQIELPIYGKGSEGTQQDVETRNRIEEFFRINLEERWGVLEDNYCWFVNYSSLQSIRKISHIHLLVKTSDIELIESKILGDPGLQPVWEVDGIEETEKSCL</sequence>
<dbReference type="Proteomes" id="UP000510647">
    <property type="component" value="Chromosome 3"/>
</dbReference>
<dbReference type="GO" id="GO:0006044">
    <property type="term" value="P:N-acetylglucosamine metabolic process"/>
    <property type="evidence" value="ECO:0007669"/>
    <property type="project" value="TreeGrafter"/>
</dbReference>
<dbReference type="PANTHER" id="PTHR35020">
    <property type="entry name" value="N-ACETYLGLUCOSAMINE-INDUCED PROTEIN 1"/>
    <property type="match status" value="1"/>
</dbReference>
<dbReference type="PANTHER" id="PTHR35020:SF2">
    <property type="entry name" value="N-ACETYLGLUCOSAMINE-INDUCED PROTEIN 1"/>
    <property type="match status" value="1"/>
</dbReference>
<dbReference type="AlphaFoldDB" id="A0A7H9HS06"/>
<dbReference type="OrthoDB" id="10053431at2759"/>
<keyword evidence="2" id="KW-1185">Reference proteome</keyword>
<evidence type="ECO:0000313" key="1">
    <source>
        <dbReference type="EMBL" id="QLQ79467.1"/>
    </source>
</evidence>
<dbReference type="EMBL" id="CP059269">
    <property type="protein sequence ID" value="QLQ79467.1"/>
    <property type="molecule type" value="Genomic_DNA"/>
</dbReference>
<protein>
    <recommendedName>
        <fullName evidence="3">N-acetylglucosamine-induced protein 1</fullName>
    </recommendedName>
</protein>
<gene>
    <name evidence="1" type="ORF">HG537_0C01140</name>
</gene>
<accession>A0A7H9HS06</accession>
<reference evidence="1 2" key="1">
    <citation type="submission" date="2020-06" db="EMBL/GenBank/DDBJ databases">
        <title>The yeast mating-type switching endonuclease HO is a domesticated member of an unorthodox homing genetic element family.</title>
        <authorList>
            <person name="Coughlan A.Y."/>
            <person name="Lombardi L."/>
            <person name="Braun-Galleani S."/>
            <person name="Martos A.R."/>
            <person name="Galeote V."/>
            <person name="Bigey F."/>
            <person name="Dequin S."/>
            <person name="Byrne K.P."/>
            <person name="Wolfe K.H."/>
        </authorList>
    </citation>
    <scope>NUCLEOTIDE SEQUENCE [LARGE SCALE GENOMIC DNA]</scope>
    <source>
        <strain evidence="1 2">CBS2947</strain>
    </source>
</reference>
<dbReference type="Pfam" id="PF12239">
    <property type="entry name" value="DUF3605"/>
    <property type="match status" value="1"/>
</dbReference>
<evidence type="ECO:0000313" key="2">
    <source>
        <dbReference type="Proteomes" id="UP000510647"/>
    </source>
</evidence>